<dbReference type="AlphaFoldDB" id="A0A1R3T3U3"/>
<evidence type="ECO:0000313" key="2">
    <source>
        <dbReference type="EMBL" id="SCD19948.1"/>
    </source>
</evidence>
<dbReference type="GO" id="GO:0043755">
    <property type="term" value="F:alpha-ribazole phosphatase activity"/>
    <property type="evidence" value="ECO:0007669"/>
    <property type="project" value="UniProtKB-UniRule"/>
</dbReference>
<dbReference type="SMART" id="SM00855">
    <property type="entry name" value="PGAM"/>
    <property type="match status" value="1"/>
</dbReference>
<dbReference type="KEGG" id="psac:PSM36_1123"/>
<dbReference type="Proteomes" id="UP000187464">
    <property type="component" value="Chromosome I"/>
</dbReference>
<dbReference type="InterPro" id="IPR017578">
    <property type="entry name" value="Ribazole_CobC"/>
</dbReference>
<dbReference type="EMBL" id="LT605205">
    <property type="protein sequence ID" value="SCD19948.1"/>
    <property type="molecule type" value="Genomic_DNA"/>
</dbReference>
<dbReference type="EC" id="3.1.3.73" evidence="1"/>
<dbReference type="Gene3D" id="3.40.50.1240">
    <property type="entry name" value="Phosphoglycerate mutase-like"/>
    <property type="match status" value="1"/>
</dbReference>
<dbReference type="InterPro" id="IPR013078">
    <property type="entry name" value="His_Pase_superF_clade-1"/>
</dbReference>
<dbReference type="InterPro" id="IPR050275">
    <property type="entry name" value="PGM_Phosphatase"/>
</dbReference>
<dbReference type="STRING" id="1642647.PSM36_1123"/>
<dbReference type="SUPFAM" id="SSF53254">
    <property type="entry name" value="Phosphoglycerate mutase-like"/>
    <property type="match status" value="1"/>
</dbReference>
<accession>A0A1R3T3U3</accession>
<proteinExistence type="predicted"/>
<gene>
    <name evidence="2" type="ORF">PSM36_1123</name>
</gene>
<protein>
    <recommendedName>
        <fullName evidence="1">Alpha-ribazole phosphatase</fullName>
        <ecNumber evidence="1">3.1.3.73</ecNumber>
    </recommendedName>
</protein>
<name>A0A1R3T3U3_9BACT</name>
<organism evidence="2 3">
    <name type="scientific">Proteiniphilum saccharofermentans</name>
    <dbReference type="NCBI Taxonomy" id="1642647"/>
    <lineage>
        <taxon>Bacteria</taxon>
        <taxon>Pseudomonadati</taxon>
        <taxon>Bacteroidota</taxon>
        <taxon>Bacteroidia</taxon>
        <taxon>Bacteroidales</taxon>
        <taxon>Dysgonomonadaceae</taxon>
        <taxon>Proteiniphilum</taxon>
    </lineage>
</organism>
<dbReference type="InterPro" id="IPR029033">
    <property type="entry name" value="His_PPase_superfam"/>
</dbReference>
<dbReference type="GO" id="GO:0009236">
    <property type="term" value="P:cobalamin biosynthetic process"/>
    <property type="evidence" value="ECO:0007669"/>
    <property type="project" value="UniProtKB-UniRule"/>
</dbReference>
<dbReference type="RefSeq" id="WP_076929550.1">
    <property type="nucleotide sequence ID" value="NZ_LT605205.1"/>
</dbReference>
<evidence type="ECO:0000313" key="3">
    <source>
        <dbReference type="Proteomes" id="UP000187464"/>
    </source>
</evidence>
<dbReference type="Pfam" id="PF00300">
    <property type="entry name" value="His_Phos_1"/>
    <property type="match status" value="1"/>
</dbReference>
<dbReference type="PANTHER" id="PTHR48100:SF1">
    <property type="entry name" value="HISTIDINE PHOSPHATASE FAMILY PROTEIN-RELATED"/>
    <property type="match status" value="1"/>
</dbReference>
<evidence type="ECO:0000256" key="1">
    <source>
        <dbReference type="NCBIfam" id="TIGR03162"/>
    </source>
</evidence>
<sequence>MKLYLVRHTRVDVPSGICYGQTDVPLADSFETEMGSIRSRLSGIQFGHIFCSPLSRCVKLGISLEYPLLLDDRLKELNFGEWEGQTWDKIFESERGGKWFTDYLNEACPNGESYRDILQRVESFIADLPKTDANILVITHAGVIRAFRILLKNWPVKRAFDKPVAYGQVTIIEKRP</sequence>
<dbReference type="PANTHER" id="PTHR48100">
    <property type="entry name" value="BROAD-SPECIFICITY PHOSPHATASE YOR283W-RELATED"/>
    <property type="match status" value="1"/>
</dbReference>
<keyword evidence="3" id="KW-1185">Reference proteome</keyword>
<dbReference type="NCBIfam" id="TIGR03162">
    <property type="entry name" value="ribazole_cobC"/>
    <property type="match status" value="1"/>
</dbReference>
<dbReference type="GO" id="GO:0005737">
    <property type="term" value="C:cytoplasm"/>
    <property type="evidence" value="ECO:0007669"/>
    <property type="project" value="TreeGrafter"/>
</dbReference>
<reference evidence="2 3" key="1">
    <citation type="submission" date="2016-08" db="EMBL/GenBank/DDBJ databases">
        <authorList>
            <person name="Seilhamer J.J."/>
        </authorList>
    </citation>
    <scope>NUCLEOTIDE SEQUENCE [LARGE SCALE GENOMIC DNA]</scope>
    <source>
        <strain evidence="2">M3/6</strain>
    </source>
</reference>
<dbReference type="CDD" id="cd07067">
    <property type="entry name" value="HP_PGM_like"/>
    <property type="match status" value="1"/>
</dbReference>